<reference evidence="3 4" key="1">
    <citation type="submission" date="2016-10" db="EMBL/GenBank/DDBJ databases">
        <authorList>
            <person name="de Groot N.N."/>
        </authorList>
    </citation>
    <scope>NUCLEOTIDE SEQUENCE [LARGE SCALE GENOMIC DNA]</scope>
    <source>
        <strain evidence="3 4">DSM 26424</strain>
    </source>
</reference>
<feature type="coiled-coil region" evidence="1">
    <location>
        <begin position="5"/>
        <end position="39"/>
    </location>
</feature>
<organism evidence="3 4">
    <name type="scientific">Salipiger marinus</name>
    <dbReference type="NCBI Taxonomy" id="555512"/>
    <lineage>
        <taxon>Bacteria</taxon>
        <taxon>Pseudomonadati</taxon>
        <taxon>Pseudomonadota</taxon>
        <taxon>Alphaproteobacteria</taxon>
        <taxon>Rhodobacterales</taxon>
        <taxon>Roseobacteraceae</taxon>
        <taxon>Salipiger</taxon>
    </lineage>
</organism>
<name>A0A1G8SIS7_9RHOB</name>
<accession>A0A1G8SIS7</accession>
<evidence type="ECO:0000313" key="4">
    <source>
        <dbReference type="Proteomes" id="UP000199093"/>
    </source>
</evidence>
<dbReference type="Proteomes" id="UP000199093">
    <property type="component" value="Unassembled WGS sequence"/>
</dbReference>
<feature type="region of interest" description="Disordered" evidence="2">
    <location>
        <begin position="49"/>
        <end position="68"/>
    </location>
</feature>
<dbReference type="AlphaFoldDB" id="A0A1G8SIS7"/>
<keyword evidence="4" id="KW-1185">Reference proteome</keyword>
<dbReference type="EMBL" id="FNEJ01000024">
    <property type="protein sequence ID" value="SDJ28550.1"/>
    <property type="molecule type" value="Genomic_DNA"/>
</dbReference>
<dbReference type="STRING" id="555512.SAMN04487993_102468"/>
<evidence type="ECO:0000256" key="1">
    <source>
        <dbReference type="SAM" id="Coils"/>
    </source>
</evidence>
<evidence type="ECO:0000313" key="3">
    <source>
        <dbReference type="EMBL" id="SDJ28550.1"/>
    </source>
</evidence>
<evidence type="ECO:0000256" key="2">
    <source>
        <dbReference type="SAM" id="MobiDB-lite"/>
    </source>
</evidence>
<protein>
    <submittedName>
        <fullName evidence="3">SlyX protein</fullName>
    </submittedName>
</protein>
<dbReference type="RefSeq" id="WP_089850854.1">
    <property type="nucleotide sequence ID" value="NZ_FNEJ01000024.1"/>
</dbReference>
<dbReference type="InterPro" id="IPR007236">
    <property type="entry name" value="SlyX"/>
</dbReference>
<keyword evidence="1" id="KW-0175">Coiled coil</keyword>
<sequence>MPTDIETLEERIAHLQRAMDDLSDTVARQDRDIDHLTRRLALLIEREAERSAEGSGGVILGDERPPHY</sequence>
<gene>
    <name evidence="3" type="ORF">SAMN04487993_102468</name>
</gene>
<proteinExistence type="predicted"/>
<dbReference type="Pfam" id="PF04102">
    <property type="entry name" value="SlyX"/>
    <property type="match status" value="1"/>
</dbReference>
<dbReference type="OrthoDB" id="285836at2"/>